<protein>
    <submittedName>
        <fullName evidence="2">Uncharacterized protein</fullName>
    </submittedName>
</protein>
<organism evidence="2 3">
    <name type="scientific">Cylindrobasidium torrendii FP15055 ss-10</name>
    <dbReference type="NCBI Taxonomy" id="1314674"/>
    <lineage>
        <taxon>Eukaryota</taxon>
        <taxon>Fungi</taxon>
        <taxon>Dikarya</taxon>
        <taxon>Basidiomycota</taxon>
        <taxon>Agaricomycotina</taxon>
        <taxon>Agaricomycetes</taxon>
        <taxon>Agaricomycetidae</taxon>
        <taxon>Agaricales</taxon>
        <taxon>Marasmiineae</taxon>
        <taxon>Physalacriaceae</taxon>
        <taxon>Cylindrobasidium</taxon>
    </lineage>
</organism>
<dbReference type="AlphaFoldDB" id="A0A0D7BNP0"/>
<keyword evidence="3" id="KW-1185">Reference proteome</keyword>
<evidence type="ECO:0000256" key="1">
    <source>
        <dbReference type="SAM" id="MobiDB-lite"/>
    </source>
</evidence>
<dbReference type="EMBL" id="KN880457">
    <property type="protein sequence ID" value="KIY71181.1"/>
    <property type="molecule type" value="Genomic_DNA"/>
</dbReference>
<feature type="region of interest" description="Disordered" evidence="1">
    <location>
        <begin position="135"/>
        <end position="162"/>
    </location>
</feature>
<dbReference type="Proteomes" id="UP000054007">
    <property type="component" value="Unassembled WGS sequence"/>
</dbReference>
<name>A0A0D7BNP0_9AGAR</name>
<feature type="region of interest" description="Disordered" evidence="1">
    <location>
        <begin position="1"/>
        <end position="22"/>
    </location>
</feature>
<proteinExistence type="predicted"/>
<accession>A0A0D7BNP0</accession>
<feature type="region of interest" description="Disordered" evidence="1">
    <location>
        <begin position="43"/>
        <end position="70"/>
    </location>
</feature>
<evidence type="ECO:0000313" key="3">
    <source>
        <dbReference type="Proteomes" id="UP000054007"/>
    </source>
</evidence>
<reference evidence="2 3" key="1">
    <citation type="journal article" date="2015" name="Fungal Genet. Biol.">
        <title>Evolution of novel wood decay mechanisms in Agaricales revealed by the genome sequences of Fistulina hepatica and Cylindrobasidium torrendii.</title>
        <authorList>
            <person name="Floudas D."/>
            <person name="Held B.W."/>
            <person name="Riley R."/>
            <person name="Nagy L.G."/>
            <person name="Koehler G."/>
            <person name="Ransdell A.S."/>
            <person name="Younus H."/>
            <person name="Chow J."/>
            <person name="Chiniquy J."/>
            <person name="Lipzen A."/>
            <person name="Tritt A."/>
            <person name="Sun H."/>
            <person name="Haridas S."/>
            <person name="LaButti K."/>
            <person name="Ohm R.A."/>
            <person name="Kues U."/>
            <person name="Blanchette R.A."/>
            <person name="Grigoriev I.V."/>
            <person name="Minto R.E."/>
            <person name="Hibbett D.S."/>
        </authorList>
    </citation>
    <scope>NUCLEOTIDE SEQUENCE [LARGE SCALE GENOMIC DNA]</scope>
    <source>
        <strain evidence="2 3">FP15055 ss-10</strain>
    </source>
</reference>
<feature type="compositionally biased region" description="Polar residues" evidence="1">
    <location>
        <begin position="1"/>
        <end position="14"/>
    </location>
</feature>
<evidence type="ECO:0000313" key="2">
    <source>
        <dbReference type="EMBL" id="KIY71181.1"/>
    </source>
</evidence>
<sequence>MSSNTEAASPISNDANEESAVWPLNEDLVEDILDAFYYRSEDGESEGAVDDNYVDGDWQDNGFESEEFESSDDEATSFYGLYVHHSASSLELSTDSNVSEEDLNSFEDFPIVDESIVNVRVVDFDLDAVESGFGPLTPLESTGPTTKEHRLSVGNQREAIPA</sequence>
<gene>
    <name evidence="2" type="ORF">CYLTODRAFT_441424</name>
</gene>